<comment type="subcellular location">
    <subcellularLocation>
        <location evidence="1">Cell envelope</location>
    </subcellularLocation>
</comment>
<keyword evidence="3" id="KW-0813">Transport</keyword>
<dbReference type="Gene3D" id="3.40.190.10">
    <property type="entry name" value="Periplasmic binding protein-like II"/>
    <property type="match status" value="1"/>
</dbReference>
<keyword evidence="6" id="KW-1185">Reference proteome</keyword>
<dbReference type="SUPFAM" id="SSF53850">
    <property type="entry name" value="Periplasmic binding protein-like II"/>
    <property type="match status" value="1"/>
</dbReference>
<comment type="similarity">
    <text evidence="2">Belongs to the bacterial solute-binding protein 1 family.</text>
</comment>
<evidence type="ECO:0000313" key="5">
    <source>
        <dbReference type="EMBL" id="MEZ0165714.1"/>
    </source>
</evidence>
<protein>
    <submittedName>
        <fullName evidence="5">Sugar ABC transporter substrate-binding protein</fullName>
    </submittedName>
</protein>
<dbReference type="Proteomes" id="UP001565927">
    <property type="component" value="Unassembled WGS sequence"/>
</dbReference>
<dbReference type="PANTHER" id="PTHR43649">
    <property type="entry name" value="ARABINOSE-BINDING PROTEIN-RELATED"/>
    <property type="match status" value="1"/>
</dbReference>
<keyword evidence="4" id="KW-0732">Signal</keyword>
<proteinExistence type="inferred from homology"/>
<evidence type="ECO:0000256" key="3">
    <source>
        <dbReference type="ARBA" id="ARBA00022448"/>
    </source>
</evidence>
<dbReference type="PANTHER" id="PTHR43649:SF31">
    <property type="entry name" value="SN-GLYCEROL-3-PHOSPHATE-BINDING PERIPLASMIC PROTEIN UGPB"/>
    <property type="match status" value="1"/>
</dbReference>
<dbReference type="InterPro" id="IPR006059">
    <property type="entry name" value="SBP"/>
</dbReference>
<evidence type="ECO:0000313" key="6">
    <source>
        <dbReference type="Proteomes" id="UP001565927"/>
    </source>
</evidence>
<sequence length="431" mass="45216">MEASPMVRSLTLAPHRAALSRRSLLSCAGGAGALAALTACGGDSGGSSGSDTDLTWFMWSASTEEVDAWKHVAQMVTDAEPGTTVTFQTAAWNDYWTKLTSQAASGASADLLSMQSLRAPQFAELFVPLDDKLEALGISSDTFESSIFDGLKVDGKLLALPYDFGPYIVFYNKTAFQEAGLPLPVEGWTTDDFVTAARALTTSGRYGFFANNTIDGALPFVLSETGRAAVDEGGELDVENDAWRSTLEWYAGLITREGVAAPLPSGGSSAAATNQFLAGNAAMSLDGPWSLINAKATADFEVGIAPVPAGSSGSTTWTAGSGFGVSRSAPDPDLAARAVAVLTGADAEAYLGEQGRAFPARVAQQQSWYDGNDLGDARTVMDYSIENSVPYRTTASWTQVNDTYTRYAVPAFNGDASVDELLSRVQAQAGS</sequence>
<dbReference type="CDD" id="cd13585">
    <property type="entry name" value="PBP2_TMBP_like"/>
    <property type="match status" value="1"/>
</dbReference>
<dbReference type="InterPro" id="IPR050490">
    <property type="entry name" value="Bact_solute-bd_prot1"/>
</dbReference>
<evidence type="ECO:0000256" key="4">
    <source>
        <dbReference type="ARBA" id="ARBA00022729"/>
    </source>
</evidence>
<evidence type="ECO:0000256" key="1">
    <source>
        <dbReference type="ARBA" id="ARBA00004196"/>
    </source>
</evidence>
<evidence type="ECO:0000256" key="2">
    <source>
        <dbReference type="ARBA" id="ARBA00008520"/>
    </source>
</evidence>
<name>A0ABV4H320_9ACTN</name>
<dbReference type="Pfam" id="PF01547">
    <property type="entry name" value="SBP_bac_1"/>
    <property type="match status" value="1"/>
</dbReference>
<dbReference type="RefSeq" id="WP_370441939.1">
    <property type="nucleotide sequence ID" value="NZ_JBGFTU010000014.1"/>
</dbReference>
<gene>
    <name evidence="5" type="ORF">AB2L27_13215</name>
</gene>
<comment type="caution">
    <text evidence="5">The sequence shown here is derived from an EMBL/GenBank/DDBJ whole genome shotgun (WGS) entry which is preliminary data.</text>
</comment>
<accession>A0ABV4H320</accession>
<dbReference type="EMBL" id="JBGFTU010000014">
    <property type="protein sequence ID" value="MEZ0165714.1"/>
    <property type="molecule type" value="Genomic_DNA"/>
</dbReference>
<organism evidence="5 6">
    <name type="scientific">Kineococcus halophytocola</name>
    <dbReference type="NCBI Taxonomy" id="3234027"/>
    <lineage>
        <taxon>Bacteria</taxon>
        <taxon>Bacillati</taxon>
        <taxon>Actinomycetota</taxon>
        <taxon>Actinomycetes</taxon>
        <taxon>Kineosporiales</taxon>
        <taxon>Kineosporiaceae</taxon>
        <taxon>Kineococcus</taxon>
    </lineage>
</organism>
<reference evidence="5 6" key="1">
    <citation type="submission" date="2024-07" db="EMBL/GenBank/DDBJ databases">
        <authorList>
            <person name="Thanompreechachai J."/>
            <person name="Duangmal K."/>
        </authorList>
    </citation>
    <scope>NUCLEOTIDE SEQUENCE [LARGE SCALE GENOMIC DNA]</scope>
    <source>
        <strain evidence="5 6">LSe6-4</strain>
    </source>
</reference>